<dbReference type="Proteomes" id="UP001314205">
    <property type="component" value="Unassembled WGS sequence"/>
</dbReference>
<keyword evidence="1" id="KW-0479">Metal-binding</keyword>
<gene>
    <name evidence="6" type="ORF">PARMNEM_LOCUS1127</name>
</gene>
<dbReference type="InterPro" id="IPR007588">
    <property type="entry name" value="Znf_FLYWCH"/>
</dbReference>
<dbReference type="Pfam" id="PF04500">
    <property type="entry name" value="FLYWCH"/>
    <property type="match status" value="1"/>
</dbReference>
<feature type="compositionally biased region" description="Polar residues" evidence="4">
    <location>
        <begin position="31"/>
        <end position="44"/>
    </location>
</feature>
<accession>A0AAV1KAN4</accession>
<evidence type="ECO:0000256" key="4">
    <source>
        <dbReference type="SAM" id="MobiDB-lite"/>
    </source>
</evidence>
<evidence type="ECO:0000256" key="2">
    <source>
        <dbReference type="ARBA" id="ARBA00022771"/>
    </source>
</evidence>
<proteinExistence type="predicted"/>
<protein>
    <recommendedName>
        <fullName evidence="5">FLYWCH-type domain-containing protein</fullName>
    </recommendedName>
</protein>
<feature type="region of interest" description="Disordered" evidence="4">
    <location>
        <begin position="22"/>
        <end position="44"/>
    </location>
</feature>
<dbReference type="Gene3D" id="2.20.25.240">
    <property type="match status" value="1"/>
</dbReference>
<dbReference type="EMBL" id="CAVLGL010000002">
    <property type="protein sequence ID" value="CAK1579147.1"/>
    <property type="molecule type" value="Genomic_DNA"/>
</dbReference>
<evidence type="ECO:0000256" key="3">
    <source>
        <dbReference type="ARBA" id="ARBA00022833"/>
    </source>
</evidence>
<sequence length="116" mass="13213">MGCKARIKLHDDGSILNSLLTHDHDPPKVHVTSSDSTEFIPSNRHSGRGMGTILVYRGFTFSRMKTNTRWYCSKTAFGCKMRLRTTPEGQVIESQNEHNHDPPNLFRCVDGKLHRC</sequence>
<evidence type="ECO:0000313" key="6">
    <source>
        <dbReference type="EMBL" id="CAK1579147.1"/>
    </source>
</evidence>
<name>A0AAV1KAN4_9NEOP</name>
<feature type="domain" description="FLYWCH-type" evidence="5">
    <location>
        <begin position="48"/>
        <end position="100"/>
    </location>
</feature>
<keyword evidence="2" id="KW-0863">Zinc-finger</keyword>
<comment type="caution">
    <text evidence="6">The sequence shown here is derived from an EMBL/GenBank/DDBJ whole genome shotgun (WGS) entry which is preliminary data.</text>
</comment>
<evidence type="ECO:0000313" key="7">
    <source>
        <dbReference type="Proteomes" id="UP001314205"/>
    </source>
</evidence>
<keyword evidence="7" id="KW-1185">Reference proteome</keyword>
<reference evidence="6 7" key="1">
    <citation type="submission" date="2023-11" db="EMBL/GenBank/DDBJ databases">
        <authorList>
            <person name="Hedman E."/>
            <person name="Englund M."/>
            <person name="Stromberg M."/>
            <person name="Nyberg Akerstrom W."/>
            <person name="Nylinder S."/>
            <person name="Jareborg N."/>
            <person name="Kallberg Y."/>
            <person name="Kronander E."/>
        </authorList>
    </citation>
    <scope>NUCLEOTIDE SEQUENCE [LARGE SCALE GENOMIC DNA]</scope>
</reference>
<evidence type="ECO:0000259" key="5">
    <source>
        <dbReference type="Pfam" id="PF04500"/>
    </source>
</evidence>
<dbReference type="AlphaFoldDB" id="A0AAV1KAN4"/>
<keyword evidence="3" id="KW-0862">Zinc</keyword>
<organism evidence="6 7">
    <name type="scientific">Parnassius mnemosyne</name>
    <name type="common">clouded apollo</name>
    <dbReference type="NCBI Taxonomy" id="213953"/>
    <lineage>
        <taxon>Eukaryota</taxon>
        <taxon>Metazoa</taxon>
        <taxon>Ecdysozoa</taxon>
        <taxon>Arthropoda</taxon>
        <taxon>Hexapoda</taxon>
        <taxon>Insecta</taxon>
        <taxon>Pterygota</taxon>
        <taxon>Neoptera</taxon>
        <taxon>Endopterygota</taxon>
        <taxon>Lepidoptera</taxon>
        <taxon>Glossata</taxon>
        <taxon>Ditrysia</taxon>
        <taxon>Papilionoidea</taxon>
        <taxon>Papilionidae</taxon>
        <taxon>Parnassiinae</taxon>
        <taxon>Parnassini</taxon>
        <taxon>Parnassius</taxon>
        <taxon>Driopa</taxon>
    </lineage>
</organism>
<dbReference type="GO" id="GO:0008270">
    <property type="term" value="F:zinc ion binding"/>
    <property type="evidence" value="ECO:0007669"/>
    <property type="project" value="UniProtKB-KW"/>
</dbReference>
<evidence type="ECO:0000256" key="1">
    <source>
        <dbReference type="ARBA" id="ARBA00022723"/>
    </source>
</evidence>